<proteinExistence type="predicted"/>
<feature type="region of interest" description="Disordered" evidence="1">
    <location>
        <begin position="336"/>
        <end position="371"/>
    </location>
</feature>
<dbReference type="InParanoid" id="L2GXY1"/>
<evidence type="ECO:0000256" key="1">
    <source>
        <dbReference type="SAM" id="MobiDB-lite"/>
    </source>
</evidence>
<reference evidence="4" key="1">
    <citation type="submission" date="2011-03" db="EMBL/GenBank/DDBJ databases">
        <title>The genome sequence of Vavraia culicis strain floridensis.</title>
        <authorList>
            <consortium name="The Broad Institute Genome Sequencing Platform"/>
            <person name="Cuomo C."/>
            <person name="Becnel J."/>
            <person name="Sanscrainte N."/>
            <person name="Young S.K."/>
            <person name="Zeng Q."/>
            <person name="Gargeya S."/>
            <person name="Fitzgerald M."/>
            <person name="Haas B."/>
            <person name="Abouelleil A."/>
            <person name="Alvarado L."/>
            <person name="Arachchi H.M."/>
            <person name="Berlin A."/>
            <person name="Chapman S.B."/>
            <person name="Gearin G."/>
            <person name="Goldberg J."/>
            <person name="Griggs A."/>
            <person name="Gujja S."/>
            <person name="Hansen M."/>
            <person name="Heiman D."/>
            <person name="Howarth C."/>
            <person name="Larimer J."/>
            <person name="Lui A."/>
            <person name="MacDonald P.J.P."/>
            <person name="McCowen C."/>
            <person name="Montmayeur A."/>
            <person name="Murphy C."/>
            <person name="Neiman D."/>
            <person name="Pearson M."/>
            <person name="Priest M."/>
            <person name="Roberts A."/>
            <person name="Saif S."/>
            <person name="Shea T."/>
            <person name="Sisk P."/>
            <person name="Stolte C."/>
            <person name="Sykes S."/>
            <person name="Wortman J."/>
            <person name="Nusbaum C."/>
            <person name="Birren B."/>
        </authorList>
    </citation>
    <scope>NUCLEOTIDE SEQUENCE [LARGE SCALE GENOMIC DNA]</scope>
    <source>
        <strain evidence="4">floridensis</strain>
    </source>
</reference>
<feature type="region of interest" description="Disordered" evidence="1">
    <location>
        <begin position="622"/>
        <end position="674"/>
    </location>
</feature>
<dbReference type="VEuPathDB" id="MicrosporidiaDB:VCUG_00528"/>
<keyword evidence="2" id="KW-0732">Signal</keyword>
<accession>L2GXY1</accession>
<feature type="signal peptide" evidence="2">
    <location>
        <begin position="1"/>
        <end position="17"/>
    </location>
</feature>
<gene>
    <name evidence="3" type="ORF">VCUG_00528</name>
</gene>
<evidence type="ECO:0000256" key="2">
    <source>
        <dbReference type="SAM" id="SignalP"/>
    </source>
</evidence>
<keyword evidence="4" id="KW-1185">Reference proteome</keyword>
<dbReference type="RefSeq" id="XP_008073549.1">
    <property type="nucleotide sequence ID" value="XM_008075358.1"/>
</dbReference>
<feature type="compositionally biased region" description="Basic and acidic residues" evidence="1">
    <location>
        <begin position="350"/>
        <end position="366"/>
    </location>
</feature>
<feature type="chain" id="PRO_5003960244" evidence="2">
    <location>
        <begin position="18"/>
        <end position="689"/>
    </location>
</feature>
<feature type="compositionally biased region" description="Polar residues" evidence="1">
    <location>
        <begin position="639"/>
        <end position="665"/>
    </location>
</feature>
<evidence type="ECO:0000313" key="4">
    <source>
        <dbReference type="Proteomes" id="UP000011081"/>
    </source>
</evidence>
<dbReference type="HOGENOM" id="CLU_399670_0_0_1"/>
<sequence length="689" mass="78476">MNFLCAVLLLMTTFTFAMNGNPSEHEGGYEPITFTSLNSKNAWQQGAKQDRTLNMVNDIMTRCNKQIESTLRFCSRPNQHGWIQNRVIYTQTTKTHLLGIFGEYFVKNFENYLSFTKQNIATFYHTKKEGKLEIHVIKICEVTEKAMCLQTIIHVIFKNVYKNMFCDLRLFYNLKDILCNYTDNCKRNYSVIIKDRKISKEKYNSLLKKLDTYAKNINDLVEFLEKRKESLIKFMDADKNGQCANLLAFVQQETGRMAETGQYVKQIRGSNPSVNDNLPIEDRKFNLFSARLDVTAVKDSESEIKDRNAINETATDQIVSSDDVKPALSEEINCNTMQPNDMQDCAPEGRGNESDDNRSYDKREEVAVGPTVEGESSNCLEYEKCYGLAEQLLNLQNTVGMDSGCMEDSLAPYEEGERFFSFNSLTDASDQAPVSLEDASNNVGLTHTKQKHHTPIQQKHVNDNITHPGVAPNDFGCNPHIGPGHHAISQSICWNNPKLAQPDIVPNHTIQPYHPCLYQAFPSNMSYPPPPYNNYPYHTQHNFPLLQYHTSPPSVYENAQQPQFNPGAPNKTRPPFNTRKHAPTRNIQGQTSTQHEHVISPNINPGGVRNHFIPTRIERKLVQGHSSHSGVGDDASGSRIKTNWNQPADKSDESMPNQDAPTLSNEIWRPTENEKKMLKERYNYLTGRR</sequence>
<feature type="region of interest" description="Disordered" evidence="1">
    <location>
        <begin position="558"/>
        <end position="608"/>
    </location>
</feature>
<organism evidence="3 4">
    <name type="scientific">Vavraia culicis (isolate floridensis)</name>
    <name type="common">Microsporidian parasite</name>
    <dbReference type="NCBI Taxonomy" id="948595"/>
    <lineage>
        <taxon>Eukaryota</taxon>
        <taxon>Fungi</taxon>
        <taxon>Fungi incertae sedis</taxon>
        <taxon>Microsporidia</taxon>
        <taxon>Pleistophoridae</taxon>
        <taxon>Vavraia</taxon>
    </lineage>
</organism>
<dbReference type="GeneID" id="19878415"/>
<dbReference type="Proteomes" id="UP000011081">
    <property type="component" value="Unassembled WGS sequence"/>
</dbReference>
<dbReference type="EMBL" id="GL877409">
    <property type="protein sequence ID" value="ELA47945.1"/>
    <property type="molecule type" value="Genomic_DNA"/>
</dbReference>
<dbReference type="AlphaFoldDB" id="L2GXY1"/>
<name>L2GXY1_VAVCU</name>
<evidence type="ECO:0000313" key="3">
    <source>
        <dbReference type="EMBL" id="ELA47945.1"/>
    </source>
</evidence>
<protein>
    <submittedName>
        <fullName evidence="3">Uncharacterized protein</fullName>
    </submittedName>
</protein>